<accession>A0A0V7ZS76</accession>
<dbReference type="Pfam" id="PF03476">
    <property type="entry name" value="MOSC_N"/>
    <property type="match status" value="1"/>
</dbReference>
<feature type="domain" description="MOSC" evidence="1">
    <location>
        <begin position="88"/>
        <end position="260"/>
    </location>
</feature>
<dbReference type="GO" id="GO:0030170">
    <property type="term" value="F:pyridoxal phosphate binding"/>
    <property type="evidence" value="ECO:0007669"/>
    <property type="project" value="InterPro"/>
</dbReference>
<comment type="caution">
    <text evidence="2">The sequence shown here is derived from an EMBL/GenBank/DDBJ whole genome shotgun (WGS) entry which is preliminary data.</text>
</comment>
<dbReference type="OrthoDB" id="581532at2"/>
<evidence type="ECO:0000313" key="2">
    <source>
        <dbReference type="EMBL" id="KST67234.1"/>
    </source>
</evidence>
<dbReference type="GO" id="GO:0003824">
    <property type="term" value="F:catalytic activity"/>
    <property type="evidence" value="ECO:0007669"/>
    <property type="project" value="InterPro"/>
</dbReference>
<proteinExistence type="predicted"/>
<evidence type="ECO:0000313" key="3">
    <source>
        <dbReference type="Proteomes" id="UP000053372"/>
    </source>
</evidence>
<dbReference type="SUPFAM" id="SSF141673">
    <property type="entry name" value="MOSC N-terminal domain-like"/>
    <property type="match status" value="1"/>
</dbReference>
<dbReference type="AlphaFoldDB" id="A0A0V7ZS76"/>
<gene>
    <name evidence="2" type="ORF">BC008_29000</name>
</gene>
<dbReference type="Proteomes" id="UP000053372">
    <property type="component" value="Unassembled WGS sequence"/>
</dbReference>
<keyword evidence="3" id="KW-1185">Reference proteome</keyword>
<evidence type="ECO:0000259" key="1">
    <source>
        <dbReference type="PROSITE" id="PS51340"/>
    </source>
</evidence>
<reference evidence="2 3" key="1">
    <citation type="journal article" date="2015" name="Genome Announc.">
        <title>Draft Genome of the Euendolithic (true boring) Cyanobacterium Mastigocoleus testarum strain BC008.</title>
        <authorList>
            <person name="Guida B.S."/>
            <person name="Garcia-Pichel F."/>
        </authorList>
    </citation>
    <scope>NUCLEOTIDE SEQUENCE [LARGE SCALE GENOMIC DNA]</scope>
    <source>
        <strain evidence="2 3">BC008</strain>
    </source>
</reference>
<dbReference type="InterPro" id="IPR005303">
    <property type="entry name" value="MOCOS_middle"/>
</dbReference>
<sequence>MPTVSKICIYPIKSLDGVEVKEASVLPSGALQGDREFAMFDEQGKFVNGKRNPKVHQLRTKFILESKVISLQIQGSDEEQSFNLEAEKPALEGWLSSFFGFTVKVRQNLLTGFPDDTVSTGPTIVSNGTLKEVASWYSHLDENDVRRQLRSTIEIDGIPAFWEDRLFSETGDVVPFQIGNLNFLGVNPCQRCIVFARDAVTGKTHPKFQKIFITKRQETLPQWVTTSRFDHFYKLTVNTRLASLGTENQIIRVGDKVNLLT</sequence>
<name>A0A0V7ZS76_9CYAN</name>
<dbReference type="EMBL" id="LMTZ01000089">
    <property type="protein sequence ID" value="KST67234.1"/>
    <property type="molecule type" value="Genomic_DNA"/>
</dbReference>
<dbReference type="GO" id="GO:0030151">
    <property type="term" value="F:molybdenum ion binding"/>
    <property type="evidence" value="ECO:0007669"/>
    <property type="project" value="InterPro"/>
</dbReference>
<dbReference type="InterPro" id="IPR005302">
    <property type="entry name" value="MoCF_Sase_C"/>
</dbReference>
<dbReference type="PROSITE" id="PS51340">
    <property type="entry name" value="MOSC"/>
    <property type="match status" value="1"/>
</dbReference>
<dbReference type="RefSeq" id="WP_027840153.1">
    <property type="nucleotide sequence ID" value="NZ_LMTZ01000089.1"/>
</dbReference>
<dbReference type="Pfam" id="PF03473">
    <property type="entry name" value="MOSC"/>
    <property type="match status" value="1"/>
</dbReference>
<protein>
    <submittedName>
        <fullName evidence="2">Molybdenum cofactor biosysynthesis protein</fullName>
    </submittedName>
</protein>
<organism evidence="2 3">
    <name type="scientific">Mastigocoleus testarum BC008</name>
    <dbReference type="NCBI Taxonomy" id="371196"/>
    <lineage>
        <taxon>Bacteria</taxon>
        <taxon>Bacillati</taxon>
        <taxon>Cyanobacteriota</taxon>
        <taxon>Cyanophyceae</taxon>
        <taxon>Nostocales</taxon>
        <taxon>Hapalosiphonaceae</taxon>
        <taxon>Mastigocoleus</taxon>
    </lineage>
</organism>